<evidence type="ECO:0000256" key="2">
    <source>
        <dbReference type="ARBA" id="ARBA00022670"/>
    </source>
</evidence>
<dbReference type="PANTHER" id="PTHR13312:SF0">
    <property type="entry name" value="UBIQUITIN THIOESTERASE OTU1"/>
    <property type="match status" value="1"/>
</dbReference>
<dbReference type="EMBL" id="CDSF01000112">
    <property type="protein sequence ID" value="CEP01491.1"/>
    <property type="molecule type" value="Genomic_DNA"/>
</dbReference>
<accession>A0A0G4J2G6</accession>
<keyword evidence="7 9" id="KW-0788">Thiol protease</keyword>
<dbReference type="EMBL" id="OVEO01000001">
    <property type="protein sequence ID" value="SPQ93229.1"/>
    <property type="molecule type" value="Genomic_DNA"/>
</dbReference>
<dbReference type="STRING" id="37360.A0A0G4J2G6"/>
<keyword evidence="4" id="KW-0863">Zinc-finger</keyword>
<keyword evidence="9" id="KW-0963">Cytoplasm</keyword>
<proteinExistence type="predicted"/>
<dbReference type="PANTHER" id="PTHR13312">
    <property type="entry name" value="HIV-INDUCED PROTEIN-7-LIKE PROTEASE"/>
    <property type="match status" value="1"/>
</dbReference>
<evidence type="ECO:0000313" key="14">
    <source>
        <dbReference type="Proteomes" id="UP000290189"/>
    </source>
</evidence>
<keyword evidence="3" id="KW-0479">Metal-binding</keyword>
<keyword evidence="13" id="KW-1185">Reference proteome</keyword>
<organism evidence="11 13">
    <name type="scientific">Plasmodiophora brassicae</name>
    <name type="common">Clubroot disease agent</name>
    <dbReference type="NCBI Taxonomy" id="37360"/>
    <lineage>
        <taxon>Eukaryota</taxon>
        <taxon>Sar</taxon>
        <taxon>Rhizaria</taxon>
        <taxon>Endomyxa</taxon>
        <taxon>Phytomyxea</taxon>
        <taxon>Plasmodiophorida</taxon>
        <taxon>Plasmodiophoridae</taxon>
        <taxon>Plasmodiophora</taxon>
    </lineage>
</organism>
<protein>
    <recommendedName>
        <fullName evidence="9">Ubiquitin thioesterase OTU</fullName>
        <ecNumber evidence="9">3.4.19.12</ecNumber>
    </recommendedName>
</protein>
<dbReference type="InterPro" id="IPR003323">
    <property type="entry name" value="OTU_dom"/>
</dbReference>
<evidence type="ECO:0000256" key="8">
    <source>
        <dbReference type="ARBA" id="ARBA00022833"/>
    </source>
</evidence>
<feature type="domain" description="OTU" evidence="10">
    <location>
        <begin position="82"/>
        <end position="205"/>
    </location>
</feature>
<dbReference type="GO" id="GO:0030968">
    <property type="term" value="P:endoplasmic reticulum unfolded protein response"/>
    <property type="evidence" value="ECO:0007669"/>
    <property type="project" value="TreeGrafter"/>
</dbReference>
<dbReference type="Pfam" id="PF21403">
    <property type="entry name" value="OTU1_UBXL"/>
    <property type="match status" value="1"/>
</dbReference>
<evidence type="ECO:0000256" key="6">
    <source>
        <dbReference type="ARBA" id="ARBA00022801"/>
    </source>
</evidence>
<dbReference type="Gene3D" id="3.90.70.80">
    <property type="match status" value="1"/>
</dbReference>
<evidence type="ECO:0000313" key="11">
    <source>
        <dbReference type="EMBL" id="CEP01491.1"/>
    </source>
</evidence>
<dbReference type="CDD" id="cd22745">
    <property type="entry name" value="OTU_OTU1"/>
    <property type="match status" value="1"/>
</dbReference>
<dbReference type="Pfam" id="PF24560">
    <property type="entry name" value="zf-C2H2_OTU1_C"/>
    <property type="match status" value="1"/>
</dbReference>
<evidence type="ECO:0000256" key="7">
    <source>
        <dbReference type="ARBA" id="ARBA00022807"/>
    </source>
</evidence>
<dbReference type="AlphaFoldDB" id="A0A0G4J2G6"/>
<keyword evidence="6 9" id="KW-0378">Hydrolase</keyword>
<reference evidence="12 14" key="2">
    <citation type="submission" date="2018-03" db="EMBL/GenBank/DDBJ databases">
        <authorList>
            <person name="Fogelqvist J."/>
        </authorList>
    </citation>
    <scope>NUCLEOTIDE SEQUENCE [LARGE SCALE GENOMIC DNA]</scope>
</reference>
<dbReference type="GO" id="GO:0004843">
    <property type="term" value="F:cysteine-type deubiquitinase activity"/>
    <property type="evidence" value="ECO:0007669"/>
    <property type="project" value="UniProtKB-UniRule"/>
</dbReference>
<dbReference type="Proteomes" id="UP000039324">
    <property type="component" value="Unassembled WGS sequence"/>
</dbReference>
<dbReference type="InterPro" id="IPR038765">
    <property type="entry name" value="Papain-like_cys_pep_sf"/>
</dbReference>
<evidence type="ECO:0000256" key="1">
    <source>
        <dbReference type="ARBA" id="ARBA00000707"/>
    </source>
</evidence>
<dbReference type="InterPro" id="IPR057766">
    <property type="entry name" value="Znf-C2H2_OTU1-like_C"/>
</dbReference>
<dbReference type="SUPFAM" id="SSF54001">
    <property type="entry name" value="Cysteine proteinases"/>
    <property type="match status" value="1"/>
</dbReference>
<comment type="function">
    <text evidence="9">Hydrolase that can remove conjugated ubiquitin from proteins and may therefore play an important regulatory role at the level of protein turnover by preventing degradation.</text>
</comment>
<dbReference type="PROSITE" id="PS00028">
    <property type="entry name" value="ZINC_FINGER_C2H2_1"/>
    <property type="match status" value="1"/>
</dbReference>
<geneLocation type="mitochondrion" evidence="12"/>
<evidence type="ECO:0000313" key="12">
    <source>
        <dbReference type="EMBL" id="SPQ93229.1"/>
    </source>
</evidence>
<keyword evidence="12" id="KW-0496">Mitochondrion</keyword>
<comment type="catalytic activity">
    <reaction evidence="1 9">
        <text>Thiol-dependent hydrolysis of ester, thioester, amide, peptide and isopeptide bonds formed by the C-terminal Gly of ubiquitin (a 76-residue protein attached to proteins as an intracellular targeting signal).</text>
        <dbReference type="EC" id="3.4.19.12"/>
    </reaction>
</comment>
<keyword evidence="5 9" id="KW-0833">Ubl conjugation pathway</keyword>
<evidence type="ECO:0000259" key="10">
    <source>
        <dbReference type="PROSITE" id="PS50802"/>
    </source>
</evidence>
<sequence length="275" mass="30533">MRFRCRYPAGTQVLELREDETVGALVDRITGIVGRPVRVLHGMYPPKPLTAPLSARLGDCPNIRSGDTFTAEITEEQKASGLCKHEIPSDNSCLFHAVRYALQGRNPTAQTTIEDLRRAVADEILSNPSEFPDALLGKPADEYCNWITRPDSWGGEVELVILSKITGLQLVAVDVRTMQLHCYGQGRERVYLLYDGIHYDVLEDPMTRAVFSSQDETVERMAREFAALAHAASEFTDVNGFQLRCDVCRKGLTGQADALQHAKTTGHTSFSEYTA</sequence>
<evidence type="ECO:0000256" key="4">
    <source>
        <dbReference type="ARBA" id="ARBA00022771"/>
    </source>
</evidence>
<dbReference type="OMA" id="TRCILVY"/>
<dbReference type="GO" id="GO:0005829">
    <property type="term" value="C:cytosol"/>
    <property type="evidence" value="ECO:0007669"/>
    <property type="project" value="TreeGrafter"/>
</dbReference>
<dbReference type="GO" id="GO:0036503">
    <property type="term" value="P:ERAD pathway"/>
    <property type="evidence" value="ECO:0007669"/>
    <property type="project" value="TreeGrafter"/>
</dbReference>
<dbReference type="Proteomes" id="UP000290189">
    <property type="component" value="Unassembled WGS sequence"/>
</dbReference>
<evidence type="ECO:0000256" key="3">
    <source>
        <dbReference type="ARBA" id="ARBA00022723"/>
    </source>
</evidence>
<dbReference type="OrthoDB" id="65596at2759"/>
<dbReference type="GO" id="GO:0005634">
    <property type="term" value="C:nucleus"/>
    <property type="evidence" value="ECO:0007669"/>
    <property type="project" value="TreeGrafter"/>
</dbReference>
<dbReference type="Pfam" id="PF02338">
    <property type="entry name" value="OTU"/>
    <property type="match status" value="1"/>
</dbReference>
<evidence type="ECO:0000256" key="9">
    <source>
        <dbReference type="RuleBase" id="RU367104"/>
    </source>
</evidence>
<gene>
    <name evidence="11" type="ORF">PBRA_002097</name>
    <name evidence="12" type="ORF">PLBR_LOCUS444</name>
</gene>
<evidence type="ECO:0000256" key="5">
    <source>
        <dbReference type="ARBA" id="ARBA00022786"/>
    </source>
</evidence>
<evidence type="ECO:0000313" key="13">
    <source>
        <dbReference type="Proteomes" id="UP000039324"/>
    </source>
</evidence>
<comment type="subcellular location">
    <subcellularLocation>
        <location evidence="9">Cytoplasm</location>
    </subcellularLocation>
</comment>
<keyword evidence="2" id="KW-0645">Protease</keyword>
<reference evidence="11 13" key="1">
    <citation type="submission" date="2015-02" db="EMBL/GenBank/DDBJ databases">
        <authorList>
            <person name="Chooi Y.-H."/>
        </authorList>
    </citation>
    <scope>NUCLEOTIDE SEQUENCE [LARGE SCALE GENOMIC DNA]</scope>
    <source>
        <strain evidence="11">E3</strain>
    </source>
</reference>
<keyword evidence="8" id="KW-0862">Zinc</keyword>
<dbReference type="InterPro" id="IPR048857">
    <property type="entry name" value="OTU1_Ubl"/>
</dbReference>
<dbReference type="GO" id="GO:0016579">
    <property type="term" value="P:protein deubiquitination"/>
    <property type="evidence" value="ECO:0007669"/>
    <property type="project" value="TreeGrafter"/>
</dbReference>
<dbReference type="PROSITE" id="PS50802">
    <property type="entry name" value="OTU"/>
    <property type="match status" value="1"/>
</dbReference>
<dbReference type="InterPro" id="IPR013087">
    <property type="entry name" value="Znf_C2H2_type"/>
</dbReference>
<name>A0A0G4J2G6_PLABS</name>
<dbReference type="EC" id="3.4.19.12" evidence="9"/>